<feature type="domain" description="Aldehyde dehydrogenase" evidence="8">
    <location>
        <begin position="10"/>
        <end position="429"/>
    </location>
</feature>
<dbReference type="Proteomes" id="UP000177876">
    <property type="component" value="Unassembled WGS sequence"/>
</dbReference>
<keyword evidence="3" id="KW-0520">NAD</keyword>
<dbReference type="PANTHER" id="PTHR43570:SF16">
    <property type="entry name" value="ALDEHYDE DEHYDROGENASE TYPE III, ISOFORM Q"/>
    <property type="match status" value="1"/>
</dbReference>
<evidence type="ECO:0000256" key="6">
    <source>
        <dbReference type="PROSITE-ProRule" id="PRU10007"/>
    </source>
</evidence>
<evidence type="ECO:0000256" key="7">
    <source>
        <dbReference type="RuleBase" id="RU003345"/>
    </source>
</evidence>
<comment type="similarity">
    <text evidence="1 4 7">Belongs to the aldehyde dehydrogenase family.</text>
</comment>
<evidence type="ECO:0000256" key="5">
    <source>
        <dbReference type="PIRSR" id="PIRSR036492-1"/>
    </source>
</evidence>
<dbReference type="PROSITE" id="PS00070">
    <property type="entry name" value="ALDEHYDE_DEHYDR_CYS"/>
    <property type="match status" value="1"/>
</dbReference>
<comment type="caution">
    <text evidence="9">The sequence shown here is derived from an EMBL/GenBank/DDBJ whole genome shotgun (WGS) entry which is preliminary data.</text>
</comment>
<evidence type="ECO:0000259" key="8">
    <source>
        <dbReference type="Pfam" id="PF00171"/>
    </source>
</evidence>
<dbReference type="FunFam" id="3.40.309.10:FF:000003">
    <property type="entry name" value="Aldehyde dehydrogenase"/>
    <property type="match status" value="1"/>
</dbReference>
<dbReference type="SUPFAM" id="SSF53720">
    <property type="entry name" value="ALDH-like"/>
    <property type="match status" value="1"/>
</dbReference>
<dbReference type="InterPro" id="IPR029510">
    <property type="entry name" value="Ald_DH_CS_GLU"/>
</dbReference>
<dbReference type="Gene3D" id="3.40.605.10">
    <property type="entry name" value="Aldehyde Dehydrogenase, Chain A, domain 1"/>
    <property type="match status" value="1"/>
</dbReference>
<feature type="active site" evidence="5 6">
    <location>
        <position position="212"/>
    </location>
</feature>
<organism evidence="9 10">
    <name type="scientific">Candidatus Solincola sediminis</name>
    <dbReference type="NCBI Taxonomy" id="1797199"/>
    <lineage>
        <taxon>Bacteria</taxon>
        <taxon>Bacillati</taxon>
        <taxon>Actinomycetota</taxon>
        <taxon>Candidatus Geothermincolia</taxon>
        <taxon>Candidatus Geothermincolales</taxon>
        <taxon>Candidatus Geothermincolaceae</taxon>
        <taxon>Candidatus Solincola</taxon>
    </lineage>
</organism>
<reference evidence="9 10" key="1">
    <citation type="journal article" date="2016" name="Nat. Commun.">
        <title>Thousands of microbial genomes shed light on interconnected biogeochemical processes in an aquifer system.</title>
        <authorList>
            <person name="Anantharaman K."/>
            <person name="Brown C.T."/>
            <person name="Hug L.A."/>
            <person name="Sharon I."/>
            <person name="Castelle C.J."/>
            <person name="Probst A.J."/>
            <person name="Thomas B.C."/>
            <person name="Singh A."/>
            <person name="Wilkins M.J."/>
            <person name="Karaoz U."/>
            <person name="Brodie E.L."/>
            <person name="Williams K.H."/>
            <person name="Hubbard S.S."/>
            <person name="Banfield J.F."/>
        </authorList>
    </citation>
    <scope>NUCLEOTIDE SEQUENCE [LARGE SCALE GENOMIC DNA]</scope>
</reference>
<sequence length="450" mass="49902">MSTMSIPELIAEQRKFFNTGATKEAGFRLDQLRRLSKALDRYEEDIYLAVFKDLHKPRFEMQVDEMALMRGELDCALANVEDWARPFDVPVRGRVLANRGLVYPEPYGVSMIMAPWNYPFLLLISPLIGSIAAGNCSVLKPSEISENSSRLMAEMIADTFDSAYIAVVEGGAEVSRELLAEKFDYIFFTGSGQVGKSVMHAAADHLTPVTLELGGKSPCIVDSKANIDNAANRIVWGKFMNAGQTCIAPDYLIVQETVKGELLLAIQKNVRMFYGENPMHSSNYARIINKRHFERLSRLLDYGNIIAGGRQDASQLYIEPTVMEEVTLDGPLMQEEIFGPILPVFTFVDLADAIADVNSRPKPLALYFFSSNLEKQMRVLKDTTSGGVTINSTLLHASTQTIPYGGVSESGMGAYQGKHSFDTFTHYKGVYAKQIAGDYRPGVPYPTVKP</sequence>
<dbReference type="InterPro" id="IPR015590">
    <property type="entry name" value="Aldehyde_DH_dom"/>
</dbReference>
<dbReference type="PROSITE" id="PS00687">
    <property type="entry name" value="ALDEHYDE_DEHYDR_GLU"/>
    <property type="match status" value="1"/>
</dbReference>
<protein>
    <recommendedName>
        <fullName evidence="4">Aldehyde dehydrogenase</fullName>
    </recommendedName>
</protein>
<dbReference type="InterPro" id="IPR016161">
    <property type="entry name" value="Ald_DH/histidinol_DH"/>
</dbReference>
<dbReference type="InterPro" id="IPR012394">
    <property type="entry name" value="Aldehyde_DH_NAD(P)"/>
</dbReference>
<dbReference type="InterPro" id="IPR016162">
    <property type="entry name" value="Ald_DH_N"/>
</dbReference>
<gene>
    <name evidence="9" type="ORF">A2Y75_06395</name>
</gene>
<evidence type="ECO:0000256" key="1">
    <source>
        <dbReference type="ARBA" id="ARBA00009986"/>
    </source>
</evidence>
<dbReference type="AlphaFoldDB" id="A0A1F2WIX0"/>
<name>A0A1F2WIX0_9ACTN</name>
<evidence type="ECO:0000256" key="2">
    <source>
        <dbReference type="ARBA" id="ARBA00023002"/>
    </source>
</evidence>
<dbReference type="FunFam" id="3.40.605.10:FF:000004">
    <property type="entry name" value="Aldehyde dehydrogenase"/>
    <property type="match status" value="1"/>
</dbReference>
<proteinExistence type="inferred from homology"/>
<dbReference type="STRING" id="1797197.A2Y75_06395"/>
<accession>A0A1F2WIX0</accession>
<dbReference type="InterPro" id="IPR016160">
    <property type="entry name" value="Ald_DH_CS_CYS"/>
</dbReference>
<dbReference type="GO" id="GO:0006081">
    <property type="term" value="P:aldehyde metabolic process"/>
    <property type="evidence" value="ECO:0007669"/>
    <property type="project" value="InterPro"/>
</dbReference>
<keyword evidence="2 4" id="KW-0560">Oxidoreductase</keyword>
<dbReference type="Gene3D" id="3.40.309.10">
    <property type="entry name" value="Aldehyde Dehydrogenase, Chain A, domain 2"/>
    <property type="match status" value="1"/>
</dbReference>
<evidence type="ECO:0000256" key="4">
    <source>
        <dbReference type="PIRNR" id="PIRNR036492"/>
    </source>
</evidence>
<dbReference type="Pfam" id="PF00171">
    <property type="entry name" value="Aldedh"/>
    <property type="match status" value="1"/>
</dbReference>
<evidence type="ECO:0000313" key="10">
    <source>
        <dbReference type="Proteomes" id="UP000177876"/>
    </source>
</evidence>
<dbReference type="CDD" id="cd07087">
    <property type="entry name" value="ALDH_F3-13-14_CALDH-like"/>
    <property type="match status" value="1"/>
</dbReference>
<dbReference type="GO" id="GO:0004029">
    <property type="term" value="F:aldehyde dehydrogenase (NAD+) activity"/>
    <property type="evidence" value="ECO:0007669"/>
    <property type="project" value="TreeGrafter"/>
</dbReference>
<evidence type="ECO:0000256" key="3">
    <source>
        <dbReference type="ARBA" id="ARBA00023027"/>
    </source>
</evidence>
<evidence type="ECO:0000313" key="9">
    <source>
        <dbReference type="EMBL" id="OFW56797.1"/>
    </source>
</evidence>
<dbReference type="EMBL" id="MELK01000040">
    <property type="protein sequence ID" value="OFW56797.1"/>
    <property type="molecule type" value="Genomic_DNA"/>
</dbReference>
<dbReference type="PANTHER" id="PTHR43570">
    <property type="entry name" value="ALDEHYDE DEHYDROGENASE"/>
    <property type="match status" value="1"/>
</dbReference>
<dbReference type="InterPro" id="IPR016163">
    <property type="entry name" value="Ald_DH_C"/>
</dbReference>
<dbReference type="GO" id="GO:0005737">
    <property type="term" value="C:cytoplasm"/>
    <property type="evidence" value="ECO:0007669"/>
    <property type="project" value="TreeGrafter"/>
</dbReference>
<dbReference type="PIRSF" id="PIRSF036492">
    <property type="entry name" value="ALDH"/>
    <property type="match status" value="1"/>
</dbReference>
<feature type="active site" evidence="5">
    <location>
        <position position="246"/>
    </location>
</feature>